<feature type="non-terminal residue" evidence="1">
    <location>
        <position position="1"/>
    </location>
</feature>
<name>K1YCL2_9BACT</name>
<protein>
    <recommendedName>
        <fullName evidence="2">Tryptophan--tRNA ligase</fullName>
    </recommendedName>
</protein>
<dbReference type="Gene3D" id="3.40.50.620">
    <property type="entry name" value="HUPs"/>
    <property type="match status" value="1"/>
</dbReference>
<dbReference type="InterPro" id="IPR014729">
    <property type="entry name" value="Rossmann-like_a/b/a_fold"/>
</dbReference>
<comment type="caution">
    <text evidence="1">The sequence shown here is derived from an EMBL/GenBank/DDBJ whole genome shotgun (WGS) entry which is preliminary data.</text>
</comment>
<dbReference type="AlphaFoldDB" id="K1YCL2"/>
<reference evidence="1" key="1">
    <citation type="journal article" date="2012" name="Science">
        <title>Fermentation, hydrogen, and sulfur metabolism in multiple uncultivated bacterial phyla.</title>
        <authorList>
            <person name="Wrighton K.C."/>
            <person name="Thomas B.C."/>
            <person name="Sharon I."/>
            <person name="Miller C.S."/>
            <person name="Castelle C.J."/>
            <person name="VerBerkmoes N.C."/>
            <person name="Wilkins M.J."/>
            <person name="Hettich R.L."/>
            <person name="Lipton M.S."/>
            <person name="Williams K.H."/>
            <person name="Long P.E."/>
            <person name="Banfield J.F."/>
        </authorList>
    </citation>
    <scope>NUCLEOTIDE SEQUENCE [LARGE SCALE GENOMIC DNA]</scope>
</reference>
<organism evidence="1">
    <name type="scientific">uncultured bacterium</name>
    <name type="common">gcode 4</name>
    <dbReference type="NCBI Taxonomy" id="1234023"/>
    <lineage>
        <taxon>Bacteria</taxon>
        <taxon>environmental samples</taxon>
    </lineage>
</organism>
<accession>K1YCL2</accession>
<sequence length="68" mass="7702">LRGTGYGYGHAKADLLEILLDALHPYHERREQLLKDPGFIEAKLQEGARIMNARIEEKMKVVSELVGI</sequence>
<dbReference type="SUPFAM" id="SSF52374">
    <property type="entry name" value="Nucleotidylyl transferase"/>
    <property type="match status" value="1"/>
</dbReference>
<evidence type="ECO:0008006" key="2">
    <source>
        <dbReference type="Google" id="ProtNLM"/>
    </source>
</evidence>
<dbReference type="EMBL" id="AMFJ01034177">
    <property type="protein sequence ID" value="EKD30038.1"/>
    <property type="molecule type" value="Genomic_DNA"/>
</dbReference>
<proteinExistence type="predicted"/>
<dbReference type="Gene3D" id="1.10.240.10">
    <property type="entry name" value="Tyrosyl-Transfer RNA Synthetase"/>
    <property type="match status" value="1"/>
</dbReference>
<evidence type="ECO:0000313" key="1">
    <source>
        <dbReference type="EMBL" id="EKD30038.1"/>
    </source>
</evidence>
<gene>
    <name evidence="1" type="ORF">ACD_78C00177G0006</name>
</gene>